<keyword evidence="8" id="KW-1185">Reference proteome</keyword>
<dbReference type="InterPro" id="IPR012337">
    <property type="entry name" value="RNaseH-like_sf"/>
</dbReference>
<dbReference type="PANTHER" id="PTHR33317:SF4">
    <property type="entry name" value="POLYNUCLEOTIDYL TRANSFERASE, RIBONUCLEASE H-LIKE SUPERFAMILY PROTEIN"/>
    <property type="match status" value="1"/>
</dbReference>
<evidence type="ECO:0000313" key="8">
    <source>
        <dbReference type="Proteomes" id="UP000251800"/>
    </source>
</evidence>
<keyword evidence="4 5" id="KW-0378">Hydrolase</keyword>
<organism evidence="7 8">
    <name type="scientific">Abyssibacter profundi</name>
    <dbReference type="NCBI Taxonomy" id="2182787"/>
    <lineage>
        <taxon>Bacteria</taxon>
        <taxon>Pseudomonadati</taxon>
        <taxon>Pseudomonadota</taxon>
        <taxon>Gammaproteobacteria</taxon>
        <taxon>Chromatiales</taxon>
        <taxon>Oceanococcaceae</taxon>
        <taxon>Abyssibacter</taxon>
    </lineage>
</organism>
<comment type="similarity">
    <text evidence="5">Belongs to the YqgF HJR family.</text>
</comment>
<evidence type="ECO:0000256" key="4">
    <source>
        <dbReference type="ARBA" id="ARBA00022801"/>
    </source>
</evidence>
<evidence type="ECO:0000256" key="2">
    <source>
        <dbReference type="ARBA" id="ARBA00022517"/>
    </source>
</evidence>
<sequence length="147" mass="16200">MPDTPDSPARSPAEHLQDRPAGVYLAFDYGSLRIGVAVGDTVSRQPKPIATIDNQTKQRWSQIAELLAAWQPVGLVVGVPLTLDDQRQPMTEAAERFCRRLKGRYHLPVYPAEERMTSLEADLTPVAGQSRDAVAAAHILSDWLGRD</sequence>
<dbReference type="InterPro" id="IPR006641">
    <property type="entry name" value="YqgF/RNaseH-like_dom"/>
</dbReference>
<comment type="caution">
    <text evidence="7">The sequence shown here is derived from an EMBL/GenBank/DDBJ whole genome shotgun (WGS) entry which is preliminary data.</text>
</comment>
<dbReference type="InterPro" id="IPR005227">
    <property type="entry name" value="YqgF"/>
</dbReference>
<dbReference type="GO" id="GO:0005829">
    <property type="term" value="C:cytosol"/>
    <property type="evidence" value="ECO:0007669"/>
    <property type="project" value="TreeGrafter"/>
</dbReference>
<dbReference type="EC" id="3.1.-.-" evidence="5"/>
<dbReference type="GO" id="GO:0000967">
    <property type="term" value="P:rRNA 5'-end processing"/>
    <property type="evidence" value="ECO:0007669"/>
    <property type="project" value="UniProtKB-UniRule"/>
</dbReference>
<keyword evidence="1 5" id="KW-0963">Cytoplasm</keyword>
<evidence type="ECO:0000256" key="3">
    <source>
        <dbReference type="ARBA" id="ARBA00022722"/>
    </source>
</evidence>
<evidence type="ECO:0000259" key="6">
    <source>
        <dbReference type="SMART" id="SM00732"/>
    </source>
</evidence>
<evidence type="ECO:0000256" key="1">
    <source>
        <dbReference type="ARBA" id="ARBA00022490"/>
    </source>
</evidence>
<protein>
    <recommendedName>
        <fullName evidence="5">Putative pre-16S rRNA nuclease</fullName>
        <ecNumber evidence="5">3.1.-.-</ecNumber>
    </recommendedName>
</protein>
<feature type="domain" description="YqgF/RNase H-like" evidence="6">
    <location>
        <begin position="22"/>
        <end position="121"/>
    </location>
</feature>
<keyword evidence="3 5" id="KW-0540">Nuclease</keyword>
<dbReference type="PANTHER" id="PTHR33317">
    <property type="entry name" value="POLYNUCLEOTIDYL TRANSFERASE, RIBONUCLEASE H-LIKE SUPERFAMILY PROTEIN"/>
    <property type="match status" value="1"/>
</dbReference>
<dbReference type="Pfam" id="PF03652">
    <property type="entry name" value="RuvX"/>
    <property type="match status" value="1"/>
</dbReference>
<dbReference type="Gene3D" id="3.30.420.140">
    <property type="entry name" value="YqgF/RNase H-like domain"/>
    <property type="match status" value="1"/>
</dbReference>
<comment type="subcellular location">
    <subcellularLocation>
        <location evidence="5">Cytoplasm</location>
    </subcellularLocation>
</comment>
<dbReference type="SMART" id="SM00732">
    <property type="entry name" value="YqgFc"/>
    <property type="match status" value="1"/>
</dbReference>
<gene>
    <name evidence="7" type="ORF">DEH80_12930</name>
</gene>
<evidence type="ECO:0000256" key="5">
    <source>
        <dbReference type="HAMAP-Rule" id="MF_00651"/>
    </source>
</evidence>
<dbReference type="GO" id="GO:0004518">
    <property type="term" value="F:nuclease activity"/>
    <property type="evidence" value="ECO:0007669"/>
    <property type="project" value="UniProtKB-KW"/>
</dbReference>
<comment type="function">
    <text evidence="5">Could be a nuclease involved in processing of the 5'-end of pre-16S rRNA.</text>
</comment>
<evidence type="ECO:0000313" key="7">
    <source>
        <dbReference type="EMBL" id="PWN55381.1"/>
    </source>
</evidence>
<dbReference type="HAMAP" id="MF_00651">
    <property type="entry name" value="Nuclease_YqgF"/>
    <property type="match status" value="1"/>
</dbReference>
<dbReference type="AlphaFoldDB" id="A0A363UIY4"/>
<proteinExistence type="inferred from homology"/>
<dbReference type="GO" id="GO:0016788">
    <property type="term" value="F:hydrolase activity, acting on ester bonds"/>
    <property type="evidence" value="ECO:0007669"/>
    <property type="project" value="UniProtKB-UniRule"/>
</dbReference>
<dbReference type="EMBL" id="QEQK01000011">
    <property type="protein sequence ID" value="PWN55381.1"/>
    <property type="molecule type" value="Genomic_DNA"/>
</dbReference>
<dbReference type="InterPro" id="IPR037027">
    <property type="entry name" value="YqgF/RNaseH-like_dom_sf"/>
</dbReference>
<dbReference type="RefSeq" id="WP_109720923.1">
    <property type="nucleotide sequence ID" value="NZ_QEQK01000011.1"/>
</dbReference>
<dbReference type="SUPFAM" id="SSF53098">
    <property type="entry name" value="Ribonuclease H-like"/>
    <property type="match status" value="1"/>
</dbReference>
<dbReference type="Proteomes" id="UP000251800">
    <property type="component" value="Unassembled WGS sequence"/>
</dbReference>
<accession>A0A363UIY4</accession>
<keyword evidence="2 5" id="KW-0690">Ribosome biogenesis</keyword>
<dbReference type="CDD" id="cd16964">
    <property type="entry name" value="YqgF"/>
    <property type="match status" value="1"/>
</dbReference>
<dbReference type="OrthoDB" id="9796140at2"/>
<name>A0A363UIY4_9GAMM</name>
<reference evidence="7 8" key="1">
    <citation type="submission" date="2018-05" db="EMBL/GenBank/DDBJ databases">
        <title>Abyssibacter profundi OUC007T gen. nov., sp. nov, a marine bacterium isolated from seawater of the Mariana Trench.</title>
        <authorList>
            <person name="Zhou S."/>
        </authorList>
    </citation>
    <scope>NUCLEOTIDE SEQUENCE [LARGE SCALE GENOMIC DNA]</scope>
    <source>
        <strain evidence="7 8">OUC007</strain>
    </source>
</reference>
<dbReference type="NCBIfam" id="TIGR00250">
    <property type="entry name" value="RNAse_H_YqgF"/>
    <property type="match status" value="1"/>
</dbReference>